<sequence length="162" mass="17296">MKTINLLLSTVTLVLLSACGGGGEESTPEVVSPPPVTTPPVVTPPVTTTPDSGGGPVNTSDLLIPDGFDFTTEREVSFNLSVASSQTERGFMSVYTEFNNGVVDYNSQIIRTPMNAGVEFKSNIMVPNHLDKVWVEIWYPAAIGTEVKKQLDIVNGVVNAVL</sequence>
<organism evidence="3 4">
    <name type="scientific">Shewanella hanedai</name>
    <name type="common">Alteromonas hanedai</name>
    <dbReference type="NCBI Taxonomy" id="25"/>
    <lineage>
        <taxon>Bacteria</taxon>
        <taxon>Pseudomonadati</taxon>
        <taxon>Pseudomonadota</taxon>
        <taxon>Gammaproteobacteria</taxon>
        <taxon>Alteromonadales</taxon>
        <taxon>Shewanellaceae</taxon>
        <taxon>Shewanella</taxon>
    </lineage>
</organism>
<keyword evidence="4" id="KW-1185">Reference proteome</keyword>
<feature type="compositionally biased region" description="Pro residues" evidence="1">
    <location>
        <begin position="31"/>
        <end position="41"/>
    </location>
</feature>
<dbReference type="Proteomes" id="UP000318126">
    <property type="component" value="Unassembled WGS sequence"/>
</dbReference>
<evidence type="ECO:0008006" key="5">
    <source>
        <dbReference type="Google" id="ProtNLM"/>
    </source>
</evidence>
<proteinExistence type="predicted"/>
<feature type="region of interest" description="Disordered" evidence="1">
    <location>
        <begin position="22"/>
        <end position="41"/>
    </location>
</feature>
<name>A0A553JKU1_SHEHA</name>
<evidence type="ECO:0000256" key="1">
    <source>
        <dbReference type="SAM" id="MobiDB-lite"/>
    </source>
</evidence>
<dbReference type="OrthoDB" id="5904566at2"/>
<evidence type="ECO:0000313" key="3">
    <source>
        <dbReference type="EMBL" id="TRY13074.1"/>
    </source>
</evidence>
<protein>
    <recommendedName>
        <fullName evidence="5">Lipoprotein</fullName>
    </recommendedName>
</protein>
<keyword evidence="2" id="KW-0732">Signal</keyword>
<comment type="caution">
    <text evidence="3">The sequence shown here is derived from an EMBL/GenBank/DDBJ whole genome shotgun (WGS) entry which is preliminary data.</text>
</comment>
<feature type="chain" id="PRO_5022098589" description="Lipoprotein" evidence="2">
    <location>
        <begin position="21"/>
        <end position="162"/>
    </location>
</feature>
<dbReference type="EMBL" id="VKGK01000023">
    <property type="protein sequence ID" value="TRY13074.1"/>
    <property type="molecule type" value="Genomic_DNA"/>
</dbReference>
<evidence type="ECO:0000313" key="4">
    <source>
        <dbReference type="Proteomes" id="UP000318126"/>
    </source>
</evidence>
<gene>
    <name evidence="3" type="ORF">FN961_17555</name>
</gene>
<accession>A0A553JKU1</accession>
<dbReference type="AlphaFoldDB" id="A0A553JKU1"/>
<evidence type="ECO:0000256" key="2">
    <source>
        <dbReference type="SAM" id="SignalP"/>
    </source>
</evidence>
<reference evidence="4" key="1">
    <citation type="submission" date="2019-07" db="EMBL/GenBank/DDBJ databases">
        <title>Shewanella sp. YLB-08 draft genomic sequence.</title>
        <authorList>
            <person name="Yu L."/>
        </authorList>
    </citation>
    <scope>NUCLEOTIDE SEQUENCE [LARGE SCALE GENOMIC DNA]</scope>
    <source>
        <strain evidence="4">JCM 20706</strain>
    </source>
</reference>
<feature type="signal peptide" evidence="2">
    <location>
        <begin position="1"/>
        <end position="20"/>
    </location>
</feature>
<dbReference type="RefSeq" id="WP_144041481.1">
    <property type="nucleotide sequence ID" value="NZ_BMPL01000043.1"/>
</dbReference>
<dbReference type="PROSITE" id="PS51257">
    <property type="entry name" value="PROKAR_LIPOPROTEIN"/>
    <property type="match status" value="1"/>
</dbReference>